<dbReference type="GO" id="GO:0008233">
    <property type="term" value="F:peptidase activity"/>
    <property type="evidence" value="ECO:0007669"/>
    <property type="project" value="InterPro"/>
</dbReference>
<evidence type="ECO:0000313" key="4">
    <source>
        <dbReference type="EMBL" id="ORC24432.1"/>
    </source>
</evidence>
<dbReference type="InterPro" id="IPR003709">
    <property type="entry name" value="VanY-like_core_dom"/>
</dbReference>
<dbReference type="EMBL" id="LXWF01000004">
    <property type="protein sequence ID" value="ORC24432.1"/>
    <property type="molecule type" value="Genomic_DNA"/>
</dbReference>
<name>A0A1Y1RRZ2_9MICC</name>
<dbReference type="InterPro" id="IPR058193">
    <property type="entry name" value="VanY/YodJ_core_dom"/>
</dbReference>
<dbReference type="PROSITE" id="PS51257">
    <property type="entry name" value="PROKAR_LIPOPROTEIN"/>
    <property type="match status" value="1"/>
</dbReference>
<dbReference type="PANTHER" id="PTHR34385:SF1">
    <property type="entry name" value="PEPTIDOGLYCAN L-ALANYL-D-GLUTAMATE ENDOPEPTIDASE CWLK"/>
    <property type="match status" value="1"/>
</dbReference>
<dbReference type="CDD" id="cd14852">
    <property type="entry name" value="LD-carboxypeptidase"/>
    <property type="match status" value="1"/>
</dbReference>
<feature type="compositionally biased region" description="Low complexity" evidence="1">
    <location>
        <begin position="44"/>
        <end position="71"/>
    </location>
</feature>
<evidence type="ECO:0000313" key="5">
    <source>
        <dbReference type="Proteomes" id="UP000192359"/>
    </source>
</evidence>
<feature type="chain" id="PRO_5038883329" description="D-alanyl-D-alanine carboxypeptidase-like core domain-containing protein" evidence="2">
    <location>
        <begin position="24"/>
        <end position="267"/>
    </location>
</feature>
<feature type="signal peptide" evidence="2">
    <location>
        <begin position="1"/>
        <end position="23"/>
    </location>
</feature>
<dbReference type="RefSeq" id="WP_083090749.1">
    <property type="nucleotide sequence ID" value="NZ_LXWF01000004.1"/>
</dbReference>
<feature type="region of interest" description="Disordered" evidence="1">
    <location>
        <begin position="23"/>
        <end position="81"/>
    </location>
</feature>
<feature type="domain" description="D-alanyl-D-alanine carboxypeptidase-like core" evidence="3">
    <location>
        <begin position="111"/>
        <end position="238"/>
    </location>
</feature>
<accession>A0A1Y1RRZ2</accession>
<dbReference type="SUPFAM" id="SSF55166">
    <property type="entry name" value="Hedgehog/DD-peptidase"/>
    <property type="match status" value="1"/>
</dbReference>
<keyword evidence="2" id="KW-0732">Signal</keyword>
<dbReference type="Pfam" id="PF02557">
    <property type="entry name" value="VanY"/>
    <property type="match status" value="1"/>
</dbReference>
<reference evidence="4 5" key="1">
    <citation type="submission" date="2016-05" db="EMBL/GenBank/DDBJ databases">
        <title>Draft genome sequence of a porcine commensal Rothia nasimurium.</title>
        <authorList>
            <person name="Gaiser R.A."/>
            <person name="Van Baarlen P."/>
            <person name="Wells J.M."/>
        </authorList>
    </citation>
    <scope>NUCLEOTIDE SEQUENCE [LARGE SCALE GENOMIC DNA]</scope>
    <source>
        <strain evidence="4 5">PT-32</strain>
    </source>
</reference>
<dbReference type="GO" id="GO:0006508">
    <property type="term" value="P:proteolysis"/>
    <property type="evidence" value="ECO:0007669"/>
    <property type="project" value="InterPro"/>
</dbReference>
<evidence type="ECO:0000259" key="3">
    <source>
        <dbReference type="Pfam" id="PF02557"/>
    </source>
</evidence>
<dbReference type="AlphaFoldDB" id="A0A1Y1RRZ2"/>
<dbReference type="OrthoDB" id="9792074at2"/>
<dbReference type="Proteomes" id="UP000192359">
    <property type="component" value="Unassembled WGS sequence"/>
</dbReference>
<organism evidence="4 5">
    <name type="scientific">Rothia nasimurium</name>
    <dbReference type="NCBI Taxonomy" id="85336"/>
    <lineage>
        <taxon>Bacteria</taxon>
        <taxon>Bacillati</taxon>
        <taxon>Actinomycetota</taxon>
        <taxon>Actinomycetes</taxon>
        <taxon>Micrococcales</taxon>
        <taxon>Micrococcaceae</taxon>
        <taxon>Rothia</taxon>
    </lineage>
</organism>
<gene>
    <name evidence="4" type="ORF">A7979_09760</name>
</gene>
<protein>
    <recommendedName>
        <fullName evidence="3">D-alanyl-D-alanine carboxypeptidase-like core domain-containing protein</fullName>
    </recommendedName>
</protein>
<feature type="compositionally biased region" description="Polar residues" evidence="1">
    <location>
        <begin position="23"/>
        <end position="43"/>
    </location>
</feature>
<evidence type="ECO:0000256" key="1">
    <source>
        <dbReference type="SAM" id="MobiDB-lite"/>
    </source>
</evidence>
<dbReference type="PANTHER" id="PTHR34385">
    <property type="entry name" value="D-ALANYL-D-ALANINE CARBOXYPEPTIDASE"/>
    <property type="match status" value="1"/>
</dbReference>
<sequence>MSTSPRTLLILAALVIVGTSACSSGGQGTSAPSPTHEQAGSTVPASATGTSSGPPAASASPSLSASPAASGEPHPPADTTTASSLTVLVNKQHPLTPLTYAPTDLVPFGSITLRAEAATAADAMFADAAAAGVPMTAVSGYRSYETQQATYSNWVAQQGQEYADTASARPGYSEHQTGLAMDIGTGTGCDLQPCFKDTAAANWVAENGYKYGFVVRYPWWQHETTGYWYEPWHLRYIGVEEAQALKNSGFETLEDFWGAGAAPAYSQ</sequence>
<dbReference type="InterPro" id="IPR052179">
    <property type="entry name" value="DD-CPase-like"/>
</dbReference>
<keyword evidence="5" id="KW-1185">Reference proteome</keyword>
<evidence type="ECO:0000256" key="2">
    <source>
        <dbReference type="SAM" id="SignalP"/>
    </source>
</evidence>
<proteinExistence type="predicted"/>
<dbReference type="InterPro" id="IPR009045">
    <property type="entry name" value="Zn_M74/Hedgehog-like"/>
</dbReference>
<dbReference type="Gene3D" id="3.30.1380.10">
    <property type="match status" value="1"/>
</dbReference>
<comment type="caution">
    <text evidence="4">The sequence shown here is derived from an EMBL/GenBank/DDBJ whole genome shotgun (WGS) entry which is preliminary data.</text>
</comment>